<protein>
    <submittedName>
        <fullName evidence="5">LytR family transcriptional regulator</fullName>
    </submittedName>
</protein>
<keyword evidence="3" id="KW-1133">Transmembrane helix</keyword>
<name>A0A5B8M860_9MICO</name>
<dbReference type="InterPro" id="IPR050922">
    <property type="entry name" value="LytR/CpsA/Psr_CW_biosynth"/>
</dbReference>
<feature type="transmembrane region" description="Helical" evidence="3">
    <location>
        <begin position="20"/>
        <end position="44"/>
    </location>
</feature>
<organism evidence="5 6">
    <name type="scientific">Humibacter ginsenosidimutans</name>
    <dbReference type="NCBI Taxonomy" id="2599293"/>
    <lineage>
        <taxon>Bacteria</taxon>
        <taxon>Bacillati</taxon>
        <taxon>Actinomycetota</taxon>
        <taxon>Actinomycetes</taxon>
        <taxon>Micrococcales</taxon>
        <taxon>Microbacteriaceae</taxon>
        <taxon>Humibacter</taxon>
    </lineage>
</organism>
<gene>
    <name evidence="5" type="ORF">FPZ11_14690</name>
</gene>
<sequence>MGIARHGRLHSKPWATFAKVVASVAAVAVVSVLGIGGVAAASLISSAKPVIHLKGEQSVPDIAALKGGVNILIAASDTRSGQGNSWGTLDDSSGAGNNDVTMLLHLSADHTHAIVVSFPRDLMIPIPACGDNSAQDQAQFNSTLSEGGMSCVVSTVESLTGIKIPFAGLITFEGVVAMSNAVGGVQVCIGGDGIHDPDTSLNLDPGEVTLKGQDAAEFLRTRHGVGDGSDLSRISNQQVFLSSLVRTIMSDGTLTNPVKVWGLAKATVSNVQLSESLDNVTTLYQIAGALKGLNWNNIAFVQYPVVDDPDNDNRVIPDDASAQTLVDAIAHDQAVQITAGTGQGSVDASSGSTSSSSPSTSGGTSTSGSSKGSTSTPTSTPVQLSDNTHGQTAATQTCSNGAG</sequence>
<keyword evidence="3" id="KW-0472">Membrane</keyword>
<feature type="compositionally biased region" description="Low complexity" evidence="2">
    <location>
        <begin position="349"/>
        <end position="381"/>
    </location>
</feature>
<evidence type="ECO:0000256" key="2">
    <source>
        <dbReference type="SAM" id="MobiDB-lite"/>
    </source>
</evidence>
<dbReference type="KEGG" id="huw:FPZ11_14690"/>
<dbReference type="EMBL" id="CP042305">
    <property type="protein sequence ID" value="QDZ16908.1"/>
    <property type="molecule type" value="Genomic_DNA"/>
</dbReference>
<evidence type="ECO:0000259" key="4">
    <source>
        <dbReference type="Pfam" id="PF03816"/>
    </source>
</evidence>
<feature type="domain" description="Cell envelope-related transcriptional attenuator" evidence="4">
    <location>
        <begin position="97"/>
        <end position="248"/>
    </location>
</feature>
<keyword evidence="6" id="KW-1185">Reference proteome</keyword>
<reference evidence="5 6" key="1">
    <citation type="submission" date="2019-07" db="EMBL/GenBank/DDBJ databases">
        <title>Full genome sequence of Humibacter sp. WJ7-1.</title>
        <authorList>
            <person name="Im W.-T."/>
        </authorList>
    </citation>
    <scope>NUCLEOTIDE SEQUENCE [LARGE SCALE GENOMIC DNA]</scope>
    <source>
        <strain evidence="5 6">WJ7-1</strain>
    </source>
</reference>
<keyword evidence="3" id="KW-0812">Transmembrane</keyword>
<proteinExistence type="inferred from homology"/>
<evidence type="ECO:0000313" key="5">
    <source>
        <dbReference type="EMBL" id="QDZ16908.1"/>
    </source>
</evidence>
<dbReference type="AlphaFoldDB" id="A0A5B8M860"/>
<accession>A0A5B8M860</accession>
<feature type="region of interest" description="Disordered" evidence="2">
    <location>
        <begin position="341"/>
        <end position="403"/>
    </location>
</feature>
<evidence type="ECO:0000313" key="6">
    <source>
        <dbReference type="Proteomes" id="UP000320216"/>
    </source>
</evidence>
<dbReference type="PANTHER" id="PTHR33392">
    <property type="entry name" value="POLYISOPRENYL-TEICHOIC ACID--PEPTIDOGLYCAN TEICHOIC ACID TRANSFERASE TAGU"/>
    <property type="match status" value="1"/>
</dbReference>
<dbReference type="InterPro" id="IPR004474">
    <property type="entry name" value="LytR_CpsA_psr"/>
</dbReference>
<evidence type="ECO:0000256" key="1">
    <source>
        <dbReference type="ARBA" id="ARBA00006068"/>
    </source>
</evidence>
<dbReference type="NCBIfam" id="TIGR00350">
    <property type="entry name" value="lytR_cpsA_psr"/>
    <property type="match status" value="1"/>
</dbReference>
<evidence type="ECO:0000256" key="3">
    <source>
        <dbReference type="SAM" id="Phobius"/>
    </source>
</evidence>
<dbReference type="Pfam" id="PF03816">
    <property type="entry name" value="LytR_cpsA_psr"/>
    <property type="match status" value="1"/>
</dbReference>
<dbReference type="PANTHER" id="PTHR33392:SF6">
    <property type="entry name" value="POLYISOPRENYL-TEICHOIC ACID--PEPTIDOGLYCAN TEICHOIC ACID TRANSFERASE TAGU"/>
    <property type="match status" value="1"/>
</dbReference>
<comment type="similarity">
    <text evidence="1">Belongs to the LytR/CpsA/Psr (LCP) family.</text>
</comment>
<dbReference type="OrthoDB" id="9782542at2"/>
<feature type="compositionally biased region" description="Polar residues" evidence="2">
    <location>
        <begin position="382"/>
        <end position="403"/>
    </location>
</feature>
<dbReference type="Proteomes" id="UP000320216">
    <property type="component" value="Chromosome"/>
</dbReference>
<dbReference type="Gene3D" id="3.40.630.190">
    <property type="entry name" value="LCP protein"/>
    <property type="match status" value="1"/>
</dbReference>